<dbReference type="RefSeq" id="WP_311601568.1">
    <property type="nucleotide sequence ID" value="NZ_JAVREM010000038.1"/>
</dbReference>
<evidence type="ECO:0000256" key="1">
    <source>
        <dbReference type="ARBA" id="ARBA00037217"/>
    </source>
</evidence>
<proteinExistence type="predicted"/>
<accession>A0ABU2LW00</accession>
<dbReference type="Gene3D" id="3.50.50.60">
    <property type="entry name" value="FAD/NAD(P)-binding domain"/>
    <property type="match status" value="2"/>
</dbReference>
<sequence length="531" mass="55681">MPALASYDAVIVGGGHNGLVAAAYLARAGRRVLVLERLGHTGGAAVSAPPFPGVAARLSRYAYLVSLLPERIVEDLGLRLTLRKRAFSSYTPVVRDGRPTGLLVGGGESRTRAAFAELTGSEREYQAWLRFYDMTRRLAVRVFPTLTEPLPSRAGLRARIADEAAWRAIFERPLGEVVEATFQDDLVRGVVLTDALIGTFSHAHDPSLRQNRCFLYHVIGQGTGDWDVPVGGMGAVTGALADAARAAGAEIVTGHEVTTIATDGLTAEVGYRTDDAEGVVGAGVVLVNASPRELARLLGEPAPVGAGSRPRPEPVEGAQFKVNMLLRRLPALRDPAADPREALAGTFHVAEGYEQLEAAYRQAAAGAIPAEPPSEIYCHSLTDPSILSPELAALGYHTLTLFGLHAPARLFAEDNAGARERLLAATLGTLNGLLAEPIDDCLAVDATGRPCVEAKTPLDLEAEIGLPGGHIFHGDLAFPFAEDDEETASPAARWGVATGHANVLLCGSGAVRGGGVSGVPGHNAAMAVLGR</sequence>
<dbReference type="InterPro" id="IPR002937">
    <property type="entry name" value="Amino_oxidase"/>
</dbReference>
<keyword evidence="6" id="KW-1185">Reference proteome</keyword>
<dbReference type="SUPFAM" id="SSF51905">
    <property type="entry name" value="FAD/NAD(P)-binding domain"/>
    <property type="match status" value="1"/>
</dbReference>
<evidence type="ECO:0000313" key="5">
    <source>
        <dbReference type="EMBL" id="MDT0321357.1"/>
    </source>
</evidence>
<dbReference type="PANTHER" id="PTHR10668">
    <property type="entry name" value="PHYTOENE DEHYDROGENASE"/>
    <property type="match status" value="1"/>
</dbReference>
<comment type="subunit">
    <text evidence="2">Interacts with COX5B; this interaction may contribute to localize PYROXD2 to the inner face of the inner mitochondrial membrane.</text>
</comment>
<organism evidence="5 6">
    <name type="scientific">Streptomyces millisiae</name>
    <dbReference type="NCBI Taxonomy" id="3075542"/>
    <lineage>
        <taxon>Bacteria</taxon>
        <taxon>Bacillati</taxon>
        <taxon>Actinomycetota</taxon>
        <taxon>Actinomycetes</taxon>
        <taxon>Kitasatosporales</taxon>
        <taxon>Streptomycetaceae</taxon>
        <taxon>Streptomyces</taxon>
    </lineage>
</organism>
<protein>
    <recommendedName>
        <fullName evidence="3">Pyridine nucleotide-disulfide oxidoreductase domain-containing protein 2</fullName>
    </recommendedName>
</protein>
<dbReference type="EMBL" id="JAVREM010000038">
    <property type="protein sequence ID" value="MDT0321357.1"/>
    <property type="molecule type" value="Genomic_DNA"/>
</dbReference>
<comment type="function">
    <text evidence="1">Probable oxidoreductase that may play a role as regulator of mitochondrial function.</text>
</comment>
<dbReference type="Pfam" id="PF13450">
    <property type="entry name" value="NAD_binding_8"/>
    <property type="match status" value="1"/>
</dbReference>
<evidence type="ECO:0000259" key="4">
    <source>
        <dbReference type="Pfam" id="PF01593"/>
    </source>
</evidence>
<comment type="caution">
    <text evidence="5">The sequence shown here is derived from an EMBL/GenBank/DDBJ whole genome shotgun (WGS) entry which is preliminary data.</text>
</comment>
<dbReference type="InterPro" id="IPR036188">
    <property type="entry name" value="FAD/NAD-bd_sf"/>
</dbReference>
<feature type="domain" description="Amine oxidase" evidence="4">
    <location>
        <begin position="151"/>
        <end position="304"/>
    </location>
</feature>
<gene>
    <name evidence="5" type="ORF">RNC47_23805</name>
</gene>
<dbReference type="Proteomes" id="UP001183420">
    <property type="component" value="Unassembled WGS sequence"/>
</dbReference>
<evidence type="ECO:0000256" key="3">
    <source>
        <dbReference type="ARBA" id="ARBA00040298"/>
    </source>
</evidence>
<dbReference type="Pfam" id="PF01593">
    <property type="entry name" value="Amino_oxidase"/>
    <property type="match status" value="1"/>
</dbReference>
<evidence type="ECO:0000313" key="6">
    <source>
        <dbReference type="Proteomes" id="UP001183420"/>
    </source>
</evidence>
<reference evidence="6" key="1">
    <citation type="submission" date="2023-07" db="EMBL/GenBank/DDBJ databases">
        <title>30 novel species of actinomycetes from the DSMZ collection.</title>
        <authorList>
            <person name="Nouioui I."/>
        </authorList>
    </citation>
    <scope>NUCLEOTIDE SEQUENCE [LARGE SCALE GENOMIC DNA]</scope>
    <source>
        <strain evidence="6">DSM 44918</strain>
    </source>
</reference>
<name>A0ABU2LW00_9ACTN</name>
<dbReference type="PANTHER" id="PTHR10668:SF103">
    <property type="entry name" value="PYRIDINE NUCLEOTIDE-DISULFIDE OXIDOREDUCTASE DOMAIN-CONTAINING PROTEIN 2"/>
    <property type="match status" value="1"/>
</dbReference>
<evidence type="ECO:0000256" key="2">
    <source>
        <dbReference type="ARBA" id="ARBA00038825"/>
    </source>
</evidence>